<dbReference type="InterPro" id="IPR031657">
    <property type="entry name" value="REPA_OB_2"/>
</dbReference>
<dbReference type="Proteomes" id="UP001151760">
    <property type="component" value="Unassembled WGS sequence"/>
</dbReference>
<dbReference type="Gene3D" id="2.40.50.140">
    <property type="entry name" value="Nucleic acid-binding proteins"/>
    <property type="match status" value="3"/>
</dbReference>
<dbReference type="Pfam" id="PF07727">
    <property type="entry name" value="RVT_2"/>
    <property type="match status" value="1"/>
</dbReference>
<dbReference type="InterPro" id="IPR057670">
    <property type="entry name" value="SH3_retrovirus"/>
</dbReference>
<feature type="compositionally biased region" description="Basic and acidic residues" evidence="3">
    <location>
        <begin position="2950"/>
        <end position="2960"/>
    </location>
</feature>
<organism evidence="5 6">
    <name type="scientific">Tanacetum coccineum</name>
    <dbReference type="NCBI Taxonomy" id="301880"/>
    <lineage>
        <taxon>Eukaryota</taxon>
        <taxon>Viridiplantae</taxon>
        <taxon>Streptophyta</taxon>
        <taxon>Embryophyta</taxon>
        <taxon>Tracheophyta</taxon>
        <taxon>Spermatophyta</taxon>
        <taxon>Magnoliopsida</taxon>
        <taxon>eudicotyledons</taxon>
        <taxon>Gunneridae</taxon>
        <taxon>Pentapetalae</taxon>
        <taxon>asterids</taxon>
        <taxon>campanulids</taxon>
        <taxon>Asterales</taxon>
        <taxon>Asteraceae</taxon>
        <taxon>Asteroideae</taxon>
        <taxon>Anthemideae</taxon>
        <taxon>Anthemidinae</taxon>
        <taxon>Tanacetum</taxon>
    </lineage>
</organism>
<feature type="compositionally biased region" description="Polar residues" evidence="3">
    <location>
        <begin position="720"/>
        <end position="739"/>
    </location>
</feature>
<evidence type="ECO:0000313" key="6">
    <source>
        <dbReference type="Proteomes" id="UP001151760"/>
    </source>
</evidence>
<dbReference type="SUPFAM" id="SSF53098">
    <property type="entry name" value="Ribonuclease H-like"/>
    <property type="match status" value="1"/>
</dbReference>
<dbReference type="Pfam" id="PF25597">
    <property type="entry name" value="SH3_retrovirus"/>
    <property type="match status" value="1"/>
</dbReference>
<dbReference type="InterPro" id="IPR025476">
    <property type="entry name" value="Helitron_helicase-like"/>
</dbReference>
<dbReference type="InterPro" id="IPR029063">
    <property type="entry name" value="SAM-dependent_MTases_sf"/>
</dbReference>
<feature type="compositionally biased region" description="Polar residues" evidence="3">
    <location>
        <begin position="787"/>
        <end position="797"/>
    </location>
</feature>
<proteinExistence type="inferred from homology"/>
<keyword evidence="2 5" id="KW-0347">Helicase</keyword>
<feature type="region of interest" description="Disordered" evidence="3">
    <location>
        <begin position="781"/>
        <end position="800"/>
    </location>
</feature>
<dbReference type="Pfam" id="PF14214">
    <property type="entry name" value="Helitron_like_N"/>
    <property type="match status" value="1"/>
</dbReference>
<keyword evidence="1" id="KW-0238">DNA-binding</keyword>
<comment type="caution">
    <text evidence="5">The sequence shown here is derived from an EMBL/GenBank/DDBJ whole genome shotgun (WGS) entry which is preliminary data.</text>
</comment>
<reference evidence="5" key="1">
    <citation type="journal article" date="2022" name="Int. J. Mol. Sci.">
        <title>Draft Genome of Tanacetum Coccineum: Genomic Comparison of Closely Related Tanacetum-Family Plants.</title>
        <authorList>
            <person name="Yamashiro T."/>
            <person name="Shiraishi A."/>
            <person name="Nakayama K."/>
            <person name="Satake H."/>
        </authorList>
    </citation>
    <scope>NUCLEOTIDE SEQUENCE</scope>
</reference>
<keyword evidence="6" id="KW-1185">Reference proteome</keyword>
<dbReference type="SUPFAM" id="SSF50249">
    <property type="entry name" value="Nucleic acid-binding proteins"/>
    <property type="match status" value="3"/>
</dbReference>
<evidence type="ECO:0000256" key="2">
    <source>
        <dbReference type="RuleBase" id="RU363044"/>
    </source>
</evidence>
<dbReference type="SUPFAM" id="SSF52540">
    <property type="entry name" value="P-loop containing nucleoside triphosphate hydrolases"/>
    <property type="match status" value="2"/>
</dbReference>
<dbReference type="PROSITE" id="PS50994">
    <property type="entry name" value="INTEGRASE"/>
    <property type="match status" value="1"/>
</dbReference>
<dbReference type="Gene3D" id="3.30.420.10">
    <property type="entry name" value="Ribonuclease H-like superfamily/Ribonuclease H"/>
    <property type="match status" value="1"/>
</dbReference>
<dbReference type="Pfam" id="PF02721">
    <property type="entry name" value="DUF223"/>
    <property type="match status" value="1"/>
</dbReference>
<sequence>MVLSLTSCTIPTSLHLGYNHHPHRKHLLSKKPKTSRRLSCSAAAEQVEQVEFQVLSNINSVYNDILILDTPQSRMLLLDSTHNVHSVFNKDGDAWTGSYWDEFATLPPIIPDGPIAILGLGGGTAAHLMLTLWPSLHLHGWEIDQILIDKAREHLGLSDLEKHTEGGGILHVHIGDALSPSTSIPGGYAGIVVDLFSGGDVLPQLQEVQTWLELNDKLMPNGRLMVNCGGSVDNDGPWEKNSTLYTLCKAFPGQVNWRMMPKSDGGNYLALSGPLPDLTTWAAALPDRLSSSVMQWTSCLTYKHSRLHAAVKLGKYYDKAEYCHIDILQVKKKKRVPSFMTPDVGQTNYIMANGSFLALLIDQLGHSIAFMQSSRTVGDPHSCFWIVSFLSFVPTFFLHPQAIGVTTTYSHDDIDCVRGNVDNRDLCHDICDAGPSVSTKRQCLSVPASVVDGRGLYDNVCGVDQTKRKFNCNSTCFHGDADGVWGNVDHREVCGHVGSVGPNVSPKRRCLRVSTSDVDAKGSCDKVCGMGSGVFVDTQYRCSSVSEAVLDARIGTSQLPTVALDISPDTLSQQPVLVSEECIQSSAIAIGSQPARSPRMCKVSNVNNRSHGRCDRTRRNSIVGGENLNSNSPLQQPVLVSQEYIRPCAIEPVCYPMSNNGISRGSVAVSTRFRGTTDVHHPDTSNGRAVSGTQPVRSLCVREVPNNNNRPRGRRDCTRQDSTIGDNNLSSDTPLQQPSLVSQECTRACAIAPQPVSHPLSNIGTSGGSIAIRTCLEDTTDVHHSHTPTNRAGNQPVRSPCVRETLNINNRPRARRDRTRQDSTVGDEDLSSRLRLSGPPIGYKHLGGCDYSCQHCGALFWYEERIKNNPTRARPRYNGCCKGGRVVLRTYEIYPECIKTLLENRHFLENINQMFSMTSLGTRVDESINNGRGPYVFKISGQLYHWIGSLCPSEGELPRFLQLYIYDTDNEIDNRLSHFGGENSVLQRDIVEGLIDMLDIHNALVQLFRTAREKFEDNNIPNFKVRLYNVIGAREYELPTGDMLGAIVYEGGPEADMDYDIVLEERLGRPQRVHKLHPSYMSLQFPLLFVYGQDGYKKEMKMLGSSGSSSTQKRLTMLAYYSYYLHDRANRYNYLSRTGRLFQQYVVTAFCTVEQNRIDFIREHQNDIRNEYLSGIYDAINRGDNDGSDCGSRLILPQSFTGGPRYMYSHYLDALAICRVHGNPSYFITFTCNVKWPEITDYMVQFLLLTATHRADVVTRVFEMKIHQFVAYLRDRQPFGKIVAVLYTVEFQKRGLPHCHTLLWIDESVRIRRDEDIDIYISAELPLPSVDPEGYRIVFELMMHGPCGLANPSATCMQNSARCKKNFPKEYCNRTHVDKSGFVHYKRSVGATMMRQGVESDNGYVVPYNKRLLTAFYAHINVEYCGWTMLIKYLFKYISKGTDRVVARIARNTTNAQGTGVSESTSRPQVVIDEIKNYLDARYVDPHEACWRLFEFEIHYREPAVQILAIHLQNMQRIVFKERDRLDSLVFVWYVDGKYWRRRRIRNKSPVGRITYVHPASGDLFYQRMLLCHQKGCRSFPGIRTVNDTVYPTCRAACEALGLLQDDQKWEIMLEEAAITATPAELRALLAHILAFCEVSDPKRLWQRTWRSMSEDIPYVSSISLNIPGLHIDDSELEDYVLYEFEGCLNHCSKSLIDFGLRLSPEHLVSVLRNRLLMEEKSYDRQLLAGERDQLLPKLNEKQLYIFNLIMNSCQNNQQELVFVYGHGGTGKTFLWKVILYTLRSQGKVILAVASSGIASLLLPAGRTAHSRFKIPLDLTDTTVCSIKKKYPNGGSHQRNLTLRDVLDEPNRIFGGKSVMLGGDFRQTLPVKKAATRDEIICSSVSKSYLWSHFKVYYLTENMRLNNQNLSDIDKQRMPSFAQWLLDIGNGQIGVGDDSDPENASWIDIPDEYCIPNNDHGIAELIKFIYDDDTLHHPSAAKLQDKAIICPKNDMADTINAKILSSLKTTASVYISYDEAIPHGHDGGEVELLYPREYLNTLTFAGLPPHRLELKIGTPIMLLQNINIAGGLCNGTRLIVTQLLPKVIEARIITGTRVCQKVFLPRIPLTVRDSRTPFIFKRKQFPVKICYAMTINKAQGQSLNKIGVYLSEPVFSHGTSDPNKMAKARGNMIATDPDITAVINLRPTDYNKTIEVIVYRKWVSKHIHTRQPTKFCCILMDKQGTPIQANMDAKDTEYFNQLLQLHTAYRISSFSCEQTSPWERTLEHPTSLIFGKFLDLQEIPNDDFPQHYFNFASYNELPARADVRNSILTDYIGRIQAISRLYTFGDATTNRTHRRVIDIQNLSGNIIGLTLWHEMALNFNMHEYEAMERPVVIAVSSCWVRHFNGLQLSGTSATHYYLNPNIPETYHIRQQHQQLAGIQPILTVDNQRYEDLEEEKNRNRFPLATLFEVDPQNYERVKFTTDATILKINSQRKWYYKRCSACRIQVIPGDPVPTCKNHGPQSIPVYSYCFKAIISDGTATISLSCFSDQANSLTKDCDELLAELPDKDPFHLPSTLKELEGTAYTFQFHFDAGSTSRRRDFVLDRVFKNTVLPLPEQDTVPIPTVAKQQECMPSPKPHNPALSTVGDFSVINGHLVKEMTTNFEKLDKFEGHDFRRWQKKMHFLLTTLKVVYVLTTPMPELLEDATVEAIRIRAKWENDDYICRGHILNEKSLRAQDSDKGKGKEVFGPSVNMAEKGKNKNNKQNKGKKRVIKEHEVELQQNDLVKTLRTDRGGEYYDPVFFQSVGIIHETTAPYTPQQNGVAERKNRALKEMVNSMLSYSGLSEGFWGEAMLTACYLLNRVPNKRNKTTPYELWYKKRPNLSYLRVWGCRAVVRLPDPKRKTLGEKGIDCIFVGYAEHSKAYRFYVIEPNDSVSINSIIESRDAIFDENRFSSIPRPKDIIPNSDESRRDDHSDDVPSEISEPRKGKRVRKAKSYGSDFQLYLVEGSRDQVGSQYSYCYSIEEDPRTYNEAVQSRDAAFWKEAIDDEIGSIMENNTWVLSDLPPGCKPLGCKWIFKRKMKVDGTIDKFKARLVIQGFRQKEGIDYFDTYAPVARITTIRLLLALTGVHNLVIHQMDIKTTFLNGDLDEEVYMKQPKICYAR</sequence>
<dbReference type="InterPro" id="IPR003871">
    <property type="entry name" value="RFA1B/D_OB_1st"/>
</dbReference>
<feature type="domain" description="Integrase catalytic" evidence="4">
    <location>
        <begin position="2770"/>
        <end position="2863"/>
    </location>
</feature>
<dbReference type="InterPro" id="IPR049163">
    <property type="entry name" value="Pif1-like_2B_dom"/>
</dbReference>
<dbReference type="GO" id="GO:0004386">
    <property type="term" value="F:helicase activity"/>
    <property type="evidence" value="ECO:0007669"/>
    <property type="project" value="UniProtKB-KW"/>
</dbReference>
<keyword evidence="2" id="KW-0233">DNA recombination</keyword>
<keyword evidence="2" id="KW-0067">ATP-binding</keyword>
<dbReference type="InterPro" id="IPR012337">
    <property type="entry name" value="RNaseH-like_sf"/>
</dbReference>
<keyword evidence="2" id="KW-0547">Nucleotide-binding</keyword>
<feature type="region of interest" description="Disordered" evidence="3">
    <location>
        <begin position="2722"/>
        <end position="2754"/>
    </location>
</feature>
<dbReference type="Gene3D" id="3.40.50.150">
    <property type="entry name" value="Vaccinia Virus protein VP39"/>
    <property type="match status" value="1"/>
</dbReference>
<feature type="compositionally biased region" description="Basic residues" evidence="3">
    <location>
        <begin position="2743"/>
        <end position="2754"/>
    </location>
</feature>
<feature type="region of interest" description="Disordered" evidence="3">
    <location>
        <begin position="677"/>
        <end position="739"/>
    </location>
</feature>
<dbReference type="PANTHER" id="PTHR10492">
    <property type="match status" value="1"/>
</dbReference>
<comment type="similarity">
    <text evidence="2">Belongs to the helicase family.</text>
</comment>
<keyword evidence="2" id="KW-0378">Hydrolase</keyword>
<feature type="compositionally biased region" description="Polar residues" evidence="3">
    <location>
        <begin position="684"/>
        <end position="696"/>
    </location>
</feature>
<evidence type="ECO:0000256" key="3">
    <source>
        <dbReference type="SAM" id="MobiDB-lite"/>
    </source>
</evidence>
<feature type="region of interest" description="Disordered" evidence="3">
    <location>
        <begin position="2941"/>
        <end position="2972"/>
    </location>
</feature>
<dbReference type="Pfam" id="PF21530">
    <property type="entry name" value="Pif1_2B_dom"/>
    <property type="match status" value="1"/>
</dbReference>
<dbReference type="SUPFAM" id="SSF53335">
    <property type="entry name" value="S-adenosyl-L-methionine-dependent methyltransferases"/>
    <property type="match status" value="1"/>
</dbReference>
<feature type="region of interest" description="Disordered" evidence="3">
    <location>
        <begin position="607"/>
        <end position="629"/>
    </location>
</feature>
<keyword evidence="2" id="KW-0227">DNA damage</keyword>
<dbReference type="InterPro" id="IPR036397">
    <property type="entry name" value="RNaseH_sf"/>
</dbReference>
<dbReference type="PANTHER" id="PTHR10492:SF96">
    <property type="entry name" value="ATP-DEPENDENT DNA HELICASE"/>
    <property type="match status" value="1"/>
</dbReference>
<reference evidence="5" key="2">
    <citation type="submission" date="2022-01" db="EMBL/GenBank/DDBJ databases">
        <authorList>
            <person name="Yamashiro T."/>
            <person name="Shiraishi A."/>
            <person name="Satake H."/>
            <person name="Nakayama K."/>
        </authorList>
    </citation>
    <scope>NUCLEOTIDE SEQUENCE</scope>
</reference>
<accession>A0ABQ5D296</accession>
<evidence type="ECO:0000256" key="1">
    <source>
        <dbReference type="ARBA" id="ARBA00023125"/>
    </source>
</evidence>
<dbReference type="Pfam" id="PF05970">
    <property type="entry name" value="PIF1"/>
    <property type="match status" value="2"/>
</dbReference>
<feature type="region of interest" description="Disordered" evidence="3">
    <location>
        <begin position="805"/>
        <end position="833"/>
    </location>
</feature>
<gene>
    <name evidence="5" type="ORF">Tco_0923517</name>
</gene>
<dbReference type="InterPro" id="IPR012340">
    <property type="entry name" value="NA-bd_OB-fold"/>
</dbReference>
<dbReference type="Pfam" id="PF16900">
    <property type="entry name" value="REPA_OB_2"/>
    <property type="match status" value="1"/>
</dbReference>
<comment type="catalytic activity">
    <reaction evidence="2">
        <text>ATP + H2O = ADP + phosphate + H(+)</text>
        <dbReference type="Rhea" id="RHEA:13065"/>
        <dbReference type="ChEBI" id="CHEBI:15377"/>
        <dbReference type="ChEBI" id="CHEBI:15378"/>
        <dbReference type="ChEBI" id="CHEBI:30616"/>
        <dbReference type="ChEBI" id="CHEBI:43474"/>
        <dbReference type="ChEBI" id="CHEBI:456216"/>
        <dbReference type="EC" id="5.6.2.3"/>
    </reaction>
</comment>
<dbReference type="InterPro" id="IPR027417">
    <property type="entry name" value="P-loop_NTPase"/>
</dbReference>
<dbReference type="InterPro" id="IPR013103">
    <property type="entry name" value="RVT_2"/>
</dbReference>
<name>A0ABQ5D296_9ASTR</name>
<comment type="cofactor">
    <cofactor evidence="2">
        <name>Mg(2+)</name>
        <dbReference type="ChEBI" id="CHEBI:18420"/>
    </cofactor>
</comment>
<evidence type="ECO:0000259" key="4">
    <source>
        <dbReference type="PROSITE" id="PS50994"/>
    </source>
</evidence>
<keyword evidence="2" id="KW-0234">DNA repair</keyword>
<dbReference type="InterPro" id="IPR001584">
    <property type="entry name" value="Integrase_cat-core"/>
</dbReference>
<dbReference type="InterPro" id="IPR010285">
    <property type="entry name" value="DNA_helicase_pif1-like_DEAD"/>
</dbReference>
<evidence type="ECO:0000313" key="5">
    <source>
        <dbReference type="EMBL" id="GJT33098.1"/>
    </source>
</evidence>
<protein>
    <recommendedName>
        <fullName evidence="2">ATP-dependent DNA helicase</fullName>
        <ecNumber evidence="2">5.6.2.3</ecNumber>
    </recommendedName>
</protein>
<dbReference type="Gene3D" id="3.40.50.300">
    <property type="entry name" value="P-loop containing nucleotide triphosphate hydrolases"/>
    <property type="match status" value="1"/>
</dbReference>
<dbReference type="EMBL" id="BQNB010014849">
    <property type="protein sequence ID" value="GJT33098.1"/>
    <property type="molecule type" value="Genomic_DNA"/>
</dbReference>
<dbReference type="EC" id="5.6.2.3" evidence="2"/>